<dbReference type="GO" id="GO:0016020">
    <property type="term" value="C:membrane"/>
    <property type="evidence" value="ECO:0007669"/>
    <property type="project" value="UniProtKB-SubCell"/>
</dbReference>
<dbReference type="GO" id="GO:0016790">
    <property type="term" value="F:thiolester hydrolase activity"/>
    <property type="evidence" value="ECO:0007669"/>
    <property type="project" value="UniProtKB-ARBA"/>
</dbReference>
<evidence type="ECO:0000256" key="17">
    <source>
        <dbReference type="ARBA" id="ARBA00040123"/>
    </source>
</evidence>
<keyword evidence="26" id="KW-1185">Reference proteome</keyword>
<gene>
    <name evidence="25" type="ORF">LG368_02345</name>
</gene>
<evidence type="ECO:0000256" key="9">
    <source>
        <dbReference type="ARBA" id="ARBA00022946"/>
    </source>
</evidence>
<protein>
    <recommendedName>
        <fullName evidence="17">Acyl-coenzyme A thioesterase THEM4</fullName>
        <ecNumber evidence="16">3.1.2.2</ecNumber>
    </recommendedName>
    <alternativeName>
        <fullName evidence="18">Thioesterase superfamily member 4</fullName>
    </alternativeName>
</protein>
<evidence type="ECO:0000256" key="12">
    <source>
        <dbReference type="ARBA" id="ARBA00023273"/>
    </source>
</evidence>
<dbReference type="EC" id="3.1.2.2" evidence="16"/>
<reference evidence="25" key="1">
    <citation type="submission" date="2021-10" db="EMBL/GenBank/DDBJ databases">
        <title>Marinomonas pontica sp. nov., isolated from the Black Sea.</title>
        <authorList>
            <person name="Zhao L.-H."/>
            <person name="Xue J.-H."/>
        </authorList>
    </citation>
    <scope>NUCLEOTIDE SEQUENCE</scope>
    <source>
        <strain evidence="25">E8</strain>
    </source>
</reference>
<evidence type="ECO:0000313" key="25">
    <source>
        <dbReference type="EMBL" id="MCB5160738.1"/>
    </source>
</evidence>
<evidence type="ECO:0000256" key="10">
    <source>
        <dbReference type="ARBA" id="ARBA00023098"/>
    </source>
</evidence>
<feature type="domain" description="Thioesterase" evidence="24">
    <location>
        <begin position="60"/>
        <end position="140"/>
    </location>
</feature>
<comment type="catalytic activity">
    <reaction evidence="21">
        <text>decanoyl-CoA + H2O = decanoate + CoA + H(+)</text>
        <dbReference type="Rhea" id="RHEA:40059"/>
        <dbReference type="ChEBI" id="CHEBI:15377"/>
        <dbReference type="ChEBI" id="CHEBI:15378"/>
        <dbReference type="ChEBI" id="CHEBI:27689"/>
        <dbReference type="ChEBI" id="CHEBI:57287"/>
        <dbReference type="ChEBI" id="CHEBI:61430"/>
    </reaction>
    <physiologicalReaction direction="left-to-right" evidence="21">
        <dbReference type="Rhea" id="RHEA:40060"/>
    </physiologicalReaction>
</comment>
<dbReference type="AlphaFoldDB" id="A0A9X1LE15"/>
<sequence length="157" mass="16902">MSKKAFQDSYSAEFSHCYGCGRDNPHGLQLKSYWLNDEDKTHTIAHFTPKPYHTGGVPNNAYGGLIASLLDCHGTASAAAAAYETQGRKMGSTPVLRFVTASLSIDFLRPTPIGEELTLCGKVTQLKDRKATITLSLSAGNMLCATGTMTAVRLKSE</sequence>
<dbReference type="InterPro" id="IPR052365">
    <property type="entry name" value="THEM4/THEM5_acyl-CoA_thioest"/>
</dbReference>
<dbReference type="CDD" id="cd03443">
    <property type="entry name" value="PaaI_thioesterase"/>
    <property type="match status" value="1"/>
</dbReference>
<keyword evidence="8" id="KW-0276">Fatty acid metabolism</keyword>
<comment type="catalytic activity">
    <reaction evidence="14">
        <text>(9Z)-octadecenoyl-CoA + H2O = (9Z)-octadecenoate + CoA + H(+)</text>
        <dbReference type="Rhea" id="RHEA:40139"/>
        <dbReference type="ChEBI" id="CHEBI:15377"/>
        <dbReference type="ChEBI" id="CHEBI:15378"/>
        <dbReference type="ChEBI" id="CHEBI:30823"/>
        <dbReference type="ChEBI" id="CHEBI:57287"/>
        <dbReference type="ChEBI" id="CHEBI:57387"/>
    </reaction>
    <physiologicalReaction direction="left-to-right" evidence="14">
        <dbReference type="Rhea" id="RHEA:40140"/>
    </physiologicalReaction>
</comment>
<keyword evidence="12" id="KW-0966">Cell projection</keyword>
<name>A0A9X1LE15_9GAMM</name>
<evidence type="ECO:0000256" key="3">
    <source>
        <dbReference type="ARBA" id="ARBA00004632"/>
    </source>
</evidence>
<evidence type="ECO:0000256" key="8">
    <source>
        <dbReference type="ARBA" id="ARBA00022832"/>
    </source>
</evidence>
<dbReference type="GO" id="GO:0005737">
    <property type="term" value="C:cytoplasm"/>
    <property type="evidence" value="ECO:0007669"/>
    <property type="project" value="UniProtKB-SubCell"/>
</dbReference>
<comment type="caution">
    <text evidence="25">The sequence shown here is derived from an EMBL/GenBank/DDBJ whole genome shotgun (WGS) entry which is preliminary data.</text>
</comment>
<dbReference type="Gene3D" id="3.10.129.10">
    <property type="entry name" value="Hotdog Thioesterase"/>
    <property type="match status" value="1"/>
</dbReference>
<evidence type="ECO:0000256" key="22">
    <source>
        <dbReference type="ARBA" id="ARBA00048074"/>
    </source>
</evidence>
<evidence type="ECO:0000256" key="1">
    <source>
        <dbReference type="ARBA" id="ARBA00004170"/>
    </source>
</evidence>
<evidence type="ECO:0000256" key="21">
    <source>
        <dbReference type="ARBA" id="ARBA00047969"/>
    </source>
</evidence>
<evidence type="ECO:0000256" key="4">
    <source>
        <dbReference type="ARBA" id="ARBA00022475"/>
    </source>
</evidence>
<evidence type="ECO:0000256" key="16">
    <source>
        <dbReference type="ARBA" id="ARBA00038848"/>
    </source>
</evidence>
<dbReference type="GO" id="GO:0006631">
    <property type="term" value="P:fatty acid metabolic process"/>
    <property type="evidence" value="ECO:0007669"/>
    <property type="project" value="UniProtKB-KW"/>
</dbReference>
<evidence type="ECO:0000256" key="7">
    <source>
        <dbReference type="ARBA" id="ARBA00022801"/>
    </source>
</evidence>
<evidence type="ECO:0000256" key="6">
    <source>
        <dbReference type="ARBA" id="ARBA00022703"/>
    </source>
</evidence>
<keyword evidence="6" id="KW-0053">Apoptosis</keyword>
<comment type="subcellular location">
    <subcellularLocation>
        <location evidence="3">Cell projection</location>
        <location evidence="3">Ruffle membrane</location>
    </subcellularLocation>
    <subcellularLocation>
        <location evidence="2">Cytoplasm</location>
    </subcellularLocation>
    <subcellularLocation>
        <location evidence="1">Membrane</location>
        <topology evidence="1">Peripheral membrane protein</topology>
    </subcellularLocation>
</comment>
<evidence type="ECO:0000259" key="24">
    <source>
        <dbReference type="Pfam" id="PF03061"/>
    </source>
</evidence>
<dbReference type="RefSeq" id="WP_226753122.1">
    <property type="nucleotide sequence ID" value="NZ_JAJATW010000002.1"/>
</dbReference>
<dbReference type="InterPro" id="IPR029069">
    <property type="entry name" value="HotDog_dom_sf"/>
</dbReference>
<evidence type="ECO:0000256" key="19">
    <source>
        <dbReference type="ARBA" id="ARBA00047588"/>
    </source>
</evidence>
<keyword evidence="4" id="KW-1003">Cell membrane</keyword>
<dbReference type="InterPro" id="IPR006683">
    <property type="entry name" value="Thioestr_dom"/>
</dbReference>
<evidence type="ECO:0000256" key="14">
    <source>
        <dbReference type="ARBA" id="ARBA00037002"/>
    </source>
</evidence>
<comment type="catalytic activity">
    <reaction evidence="22">
        <text>dodecanoyl-CoA + H2O = dodecanoate + CoA + H(+)</text>
        <dbReference type="Rhea" id="RHEA:30135"/>
        <dbReference type="ChEBI" id="CHEBI:15377"/>
        <dbReference type="ChEBI" id="CHEBI:15378"/>
        <dbReference type="ChEBI" id="CHEBI:18262"/>
        <dbReference type="ChEBI" id="CHEBI:57287"/>
        <dbReference type="ChEBI" id="CHEBI:57375"/>
    </reaction>
    <physiologicalReaction direction="left-to-right" evidence="22">
        <dbReference type="Rhea" id="RHEA:30136"/>
    </physiologicalReaction>
</comment>
<evidence type="ECO:0000256" key="20">
    <source>
        <dbReference type="ARBA" id="ARBA00047734"/>
    </source>
</evidence>
<evidence type="ECO:0000256" key="5">
    <source>
        <dbReference type="ARBA" id="ARBA00022490"/>
    </source>
</evidence>
<keyword evidence="10" id="KW-0443">Lipid metabolism</keyword>
<comment type="catalytic activity">
    <reaction evidence="19">
        <text>octanoyl-CoA + H2O = octanoate + CoA + H(+)</text>
        <dbReference type="Rhea" id="RHEA:30143"/>
        <dbReference type="ChEBI" id="CHEBI:15377"/>
        <dbReference type="ChEBI" id="CHEBI:15378"/>
        <dbReference type="ChEBI" id="CHEBI:25646"/>
        <dbReference type="ChEBI" id="CHEBI:57287"/>
        <dbReference type="ChEBI" id="CHEBI:57386"/>
    </reaction>
    <physiologicalReaction direction="left-to-right" evidence="19">
        <dbReference type="Rhea" id="RHEA:30144"/>
    </physiologicalReaction>
</comment>
<evidence type="ECO:0000256" key="11">
    <source>
        <dbReference type="ARBA" id="ARBA00023136"/>
    </source>
</evidence>
<keyword evidence="7" id="KW-0378">Hydrolase</keyword>
<comment type="similarity">
    <text evidence="15">Belongs to the THEM4/THEM5 thioesterase family.</text>
</comment>
<dbReference type="PANTHER" id="PTHR12418:SF19">
    <property type="entry name" value="ACYL-COENZYME A THIOESTERASE THEM4"/>
    <property type="match status" value="1"/>
</dbReference>
<dbReference type="Pfam" id="PF03061">
    <property type="entry name" value="4HBT"/>
    <property type="match status" value="1"/>
</dbReference>
<dbReference type="PANTHER" id="PTHR12418">
    <property type="entry name" value="ACYL-COENZYME A THIOESTERASE THEM4"/>
    <property type="match status" value="1"/>
</dbReference>
<comment type="catalytic activity">
    <reaction evidence="23">
        <text>tetradecanoyl-CoA + H2O = tetradecanoate + CoA + H(+)</text>
        <dbReference type="Rhea" id="RHEA:40119"/>
        <dbReference type="ChEBI" id="CHEBI:15377"/>
        <dbReference type="ChEBI" id="CHEBI:15378"/>
        <dbReference type="ChEBI" id="CHEBI:30807"/>
        <dbReference type="ChEBI" id="CHEBI:57287"/>
        <dbReference type="ChEBI" id="CHEBI:57385"/>
    </reaction>
    <physiologicalReaction direction="left-to-right" evidence="23">
        <dbReference type="Rhea" id="RHEA:40120"/>
    </physiologicalReaction>
</comment>
<evidence type="ECO:0000256" key="18">
    <source>
        <dbReference type="ARBA" id="ARBA00043210"/>
    </source>
</evidence>
<evidence type="ECO:0000256" key="13">
    <source>
        <dbReference type="ARBA" id="ARBA00035852"/>
    </source>
</evidence>
<proteinExistence type="inferred from homology"/>
<comment type="catalytic activity">
    <reaction evidence="13">
        <text>(5Z,8Z,11Z,14Z)-eicosatetraenoyl-CoA + H2O = (5Z,8Z,11Z,14Z)-eicosatetraenoate + CoA + H(+)</text>
        <dbReference type="Rhea" id="RHEA:40151"/>
        <dbReference type="ChEBI" id="CHEBI:15377"/>
        <dbReference type="ChEBI" id="CHEBI:15378"/>
        <dbReference type="ChEBI" id="CHEBI:32395"/>
        <dbReference type="ChEBI" id="CHEBI:57287"/>
        <dbReference type="ChEBI" id="CHEBI:57368"/>
    </reaction>
    <physiologicalReaction direction="left-to-right" evidence="13">
        <dbReference type="Rhea" id="RHEA:40152"/>
    </physiologicalReaction>
</comment>
<dbReference type="Proteomes" id="UP001139095">
    <property type="component" value="Unassembled WGS sequence"/>
</dbReference>
<evidence type="ECO:0000256" key="23">
    <source>
        <dbReference type="ARBA" id="ARBA00048180"/>
    </source>
</evidence>
<keyword evidence="11" id="KW-0472">Membrane</keyword>
<organism evidence="25 26">
    <name type="scientific">Marinomonas algarum</name>
    <dbReference type="NCBI Taxonomy" id="2883105"/>
    <lineage>
        <taxon>Bacteria</taxon>
        <taxon>Pseudomonadati</taxon>
        <taxon>Pseudomonadota</taxon>
        <taxon>Gammaproteobacteria</taxon>
        <taxon>Oceanospirillales</taxon>
        <taxon>Oceanospirillaceae</taxon>
        <taxon>Marinomonas</taxon>
    </lineage>
</organism>
<keyword evidence="5" id="KW-0963">Cytoplasm</keyword>
<evidence type="ECO:0000256" key="2">
    <source>
        <dbReference type="ARBA" id="ARBA00004496"/>
    </source>
</evidence>
<comment type="catalytic activity">
    <reaction evidence="20">
        <text>hexadecanoyl-CoA + H2O = hexadecanoate + CoA + H(+)</text>
        <dbReference type="Rhea" id="RHEA:16645"/>
        <dbReference type="ChEBI" id="CHEBI:7896"/>
        <dbReference type="ChEBI" id="CHEBI:15377"/>
        <dbReference type="ChEBI" id="CHEBI:15378"/>
        <dbReference type="ChEBI" id="CHEBI:57287"/>
        <dbReference type="ChEBI" id="CHEBI:57379"/>
        <dbReference type="EC" id="3.1.2.2"/>
    </reaction>
    <physiologicalReaction direction="left-to-right" evidence="20">
        <dbReference type="Rhea" id="RHEA:16646"/>
    </physiologicalReaction>
</comment>
<keyword evidence="9" id="KW-0809">Transit peptide</keyword>
<dbReference type="SUPFAM" id="SSF54637">
    <property type="entry name" value="Thioesterase/thiol ester dehydrase-isomerase"/>
    <property type="match status" value="1"/>
</dbReference>
<evidence type="ECO:0000313" key="26">
    <source>
        <dbReference type="Proteomes" id="UP001139095"/>
    </source>
</evidence>
<evidence type="ECO:0000256" key="15">
    <source>
        <dbReference type="ARBA" id="ARBA00038456"/>
    </source>
</evidence>
<accession>A0A9X1LE15</accession>
<dbReference type="EMBL" id="JAJATW010000002">
    <property type="protein sequence ID" value="MCB5160738.1"/>
    <property type="molecule type" value="Genomic_DNA"/>
</dbReference>